<dbReference type="InterPro" id="IPR041921">
    <property type="entry name" value="NuoE_N"/>
</dbReference>
<keyword evidence="8" id="KW-1185">Reference proteome</keyword>
<dbReference type="STRING" id="1851148.SMSP2_00050"/>
<dbReference type="RefSeq" id="WP_146682032.1">
    <property type="nucleotide sequence ID" value="NZ_CP019646.1"/>
</dbReference>
<evidence type="ECO:0000256" key="3">
    <source>
        <dbReference type="ARBA" id="ARBA00022723"/>
    </source>
</evidence>
<evidence type="ECO:0000256" key="2">
    <source>
        <dbReference type="ARBA" id="ARBA00022714"/>
    </source>
</evidence>
<dbReference type="InterPro" id="IPR042128">
    <property type="entry name" value="NuoE_dom"/>
</dbReference>
<name>A0A1Q2MAN0_9BACT</name>
<protein>
    <submittedName>
        <fullName evidence="7">NADP-reducing hydrogenase subunit HndA</fullName>
        <ecNumber evidence="7">1.12.1.3</ecNumber>
    </submittedName>
</protein>
<dbReference type="OrthoDB" id="9807941at2"/>
<dbReference type="EMBL" id="CP019646">
    <property type="protein sequence ID" value="AQQ69720.1"/>
    <property type="molecule type" value="Genomic_DNA"/>
</dbReference>
<keyword evidence="4" id="KW-0408">Iron</keyword>
<dbReference type="PIRSF" id="PIRSF000216">
    <property type="entry name" value="NADH_DH_24kDa"/>
    <property type="match status" value="1"/>
</dbReference>
<dbReference type="PANTHER" id="PTHR43342:SF1">
    <property type="entry name" value="BIFURCATING [FEFE] HYDROGENASE GAMMA SUBUNIT"/>
    <property type="match status" value="1"/>
</dbReference>
<keyword evidence="2" id="KW-0001">2Fe-2S</keyword>
<evidence type="ECO:0000256" key="1">
    <source>
        <dbReference type="ARBA" id="ARBA00010643"/>
    </source>
</evidence>
<dbReference type="InterPro" id="IPR036249">
    <property type="entry name" value="Thioredoxin-like_sf"/>
</dbReference>
<comment type="similarity">
    <text evidence="1">Belongs to the complex I 24 kDa subunit family.</text>
</comment>
<dbReference type="EC" id="1.12.1.3" evidence="7"/>
<dbReference type="Pfam" id="PF01257">
    <property type="entry name" value="2Fe-2S_thioredx"/>
    <property type="match status" value="1"/>
</dbReference>
<dbReference type="InterPro" id="IPR002023">
    <property type="entry name" value="NuoE-like"/>
</dbReference>
<evidence type="ECO:0000313" key="7">
    <source>
        <dbReference type="EMBL" id="AQQ69720.1"/>
    </source>
</evidence>
<dbReference type="FunFam" id="1.10.10.1590:FF:000001">
    <property type="entry name" value="NADH-quinone oxidoreductase subunit E"/>
    <property type="match status" value="1"/>
</dbReference>
<dbReference type="Gene3D" id="1.10.10.1590">
    <property type="entry name" value="NADH-quinone oxidoreductase subunit E"/>
    <property type="match status" value="1"/>
</dbReference>
<evidence type="ECO:0000256" key="6">
    <source>
        <dbReference type="ARBA" id="ARBA00034078"/>
    </source>
</evidence>
<dbReference type="GO" id="GO:0050583">
    <property type="term" value="F:hydrogen dehydrogenase (NADP+) activity"/>
    <property type="evidence" value="ECO:0007669"/>
    <property type="project" value="UniProtKB-EC"/>
</dbReference>
<dbReference type="Gene3D" id="3.40.30.10">
    <property type="entry name" value="Glutaredoxin"/>
    <property type="match status" value="1"/>
</dbReference>
<dbReference type="GO" id="GO:0046872">
    <property type="term" value="F:metal ion binding"/>
    <property type="evidence" value="ECO:0007669"/>
    <property type="project" value="UniProtKB-KW"/>
</dbReference>
<keyword evidence="7" id="KW-0560">Oxidoreductase</keyword>
<organism evidence="7 8">
    <name type="scientific">Limihaloglobus sulfuriphilus</name>
    <dbReference type="NCBI Taxonomy" id="1851148"/>
    <lineage>
        <taxon>Bacteria</taxon>
        <taxon>Pseudomonadati</taxon>
        <taxon>Planctomycetota</taxon>
        <taxon>Phycisphaerae</taxon>
        <taxon>Sedimentisphaerales</taxon>
        <taxon>Sedimentisphaeraceae</taxon>
        <taxon>Limihaloglobus</taxon>
    </lineage>
</organism>
<dbReference type="CDD" id="cd03064">
    <property type="entry name" value="TRX_Fd_NuoE"/>
    <property type="match status" value="1"/>
</dbReference>
<keyword evidence="5" id="KW-0411">Iron-sulfur</keyword>
<sequence>MADKPKSRSQLLPLLQKVQEQEGYISDENMQKIADRLGIHPVEVYSVVSFYAFLSTKPQGKHIIRVSTCVPCMMAGADNVIKAFEKALGINAGQTTPDNKFTLEKTSCIGMCDQAPAVLIDDKLMGFVAPEKVSEILRELA</sequence>
<accession>A0A1Q2MAN0</accession>
<proteinExistence type="inferred from homology"/>
<comment type="cofactor">
    <cofactor evidence="6">
        <name>[2Fe-2S] cluster</name>
        <dbReference type="ChEBI" id="CHEBI:190135"/>
    </cofactor>
</comment>
<reference evidence="8" key="1">
    <citation type="submission" date="2017-02" db="EMBL/GenBank/DDBJ databases">
        <title>Comparative genomics and description of representatives of a novel lineage of planctomycetes thriving in anoxic sediments.</title>
        <authorList>
            <person name="Spring S."/>
            <person name="Bunk B."/>
            <person name="Sproer C."/>
        </authorList>
    </citation>
    <scope>NUCLEOTIDE SEQUENCE [LARGE SCALE GENOMIC DNA]</scope>
    <source>
        <strain evidence="8">SM-Chi-D1</strain>
    </source>
</reference>
<dbReference type="AlphaFoldDB" id="A0A1Q2MAN0"/>
<gene>
    <name evidence="7" type="primary">hndA_1</name>
    <name evidence="7" type="ORF">SMSP2_00050</name>
</gene>
<dbReference type="NCBIfam" id="TIGR01958">
    <property type="entry name" value="nuoE_fam"/>
    <property type="match status" value="1"/>
</dbReference>
<dbReference type="NCBIfam" id="NF005722">
    <property type="entry name" value="PRK07539.1-2"/>
    <property type="match status" value="1"/>
</dbReference>
<dbReference type="Proteomes" id="UP000188181">
    <property type="component" value="Chromosome"/>
</dbReference>
<evidence type="ECO:0000256" key="4">
    <source>
        <dbReference type="ARBA" id="ARBA00023004"/>
    </source>
</evidence>
<evidence type="ECO:0000256" key="5">
    <source>
        <dbReference type="ARBA" id="ARBA00023014"/>
    </source>
</evidence>
<keyword evidence="3" id="KW-0479">Metal-binding</keyword>
<dbReference type="KEGG" id="pbas:SMSP2_00050"/>
<dbReference type="PANTHER" id="PTHR43342">
    <property type="entry name" value="NADH-QUINONE OXIDOREDUCTASE, E SUBUNIT"/>
    <property type="match status" value="1"/>
</dbReference>
<dbReference type="SUPFAM" id="SSF52833">
    <property type="entry name" value="Thioredoxin-like"/>
    <property type="match status" value="1"/>
</dbReference>
<dbReference type="GO" id="GO:0051537">
    <property type="term" value="F:2 iron, 2 sulfur cluster binding"/>
    <property type="evidence" value="ECO:0007669"/>
    <property type="project" value="UniProtKB-KW"/>
</dbReference>
<evidence type="ECO:0000313" key="8">
    <source>
        <dbReference type="Proteomes" id="UP000188181"/>
    </source>
</evidence>
<dbReference type="InterPro" id="IPR028431">
    <property type="entry name" value="NADP_DH_HndA-like"/>
</dbReference>